<dbReference type="RefSeq" id="WP_083414571.1">
    <property type="nucleotide sequence ID" value="NZ_FORC01000002.1"/>
</dbReference>
<dbReference type="Proteomes" id="UP000183018">
    <property type="component" value="Unassembled WGS sequence"/>
</dbReference>
<dbReference type="PANTHER" id="PTHR22916">
    <property type="entry name" value="GLYCOSYLTRANSFERASE"/>
    <property type="match status" value="1"/>
</dbReference>
<dbReference type="Pfam" id="PF00535">
    <property type="entry name" value="Glycos_transf_2"/>
    <property type="match status" value="1"/>
</dbReference>
<dbReference type="AlphaFoldDB" id="A0A1I3L0C8"/>
<evidence type="ECO:0000259" key="1">
    <source>
        <dbReference type="Pfam" id="PF00535"/>
    </source>
</evidence>
<dbReference type="EMBL" id="FORC01000002">
    <property type="protein sequence ID" value="SFI78173.1"/>
    <property type="molecule type" value="Genomic_DNA"/>
</dbReference>
<name>A0A1I3L0C8_9GAMM</name>
<proteinExistence type="predicted"/>
<dbReference type="GO" id="GO:0016758">
    <property type="term" value="F:hexosyltransferase activity"/>
    <property type="evidence" value="ECO:0007669"/>
    <property type="project" value="UniProtKB-ARBA"/>
</dbReference>
<reference evidence="3" key="1">
    <citation type="submission" date="2016-10" db="EMBL/GenBank/DDBJ databases">
        <authorList>
            <person name="Varghese N."/>
            <person name="Submissions S."/>
        </authorList>
    </citation>
    <scope>NUCLEOTIDE SEQUENCE [LARGE SCALE GENOMIC DNA]</scope>
    <source>
        <strain evidence="3">LMG 22563</strain>
    </source>
</reference>
<dbReference type="InterPro" id="IPR029044">
    <property type="entry name" value="Nucleotide-diphossugar_trans"/>
</dbReference>
<keyword evidence="3" id="KW-1185">Reference proteome</keyword>
<feature type="domain" description="Glycosyltransferase 2-like" evidence="1">
    <location>
        <begin position="9"/>
        <end position="131"/>
    </location>
</feature>
<evidence type="ECO:0000313" key="2">
    <source>
        <dbReference type="EMBL" id="SFI78173.1"/>
    </source>
</evidence>
<dbReference type="Gene3D" id="3.90.550.10">
    <property type="entry name" value="Spore Coat Polysaccharide Biosynthesis Protein SpsA, Chain A"/>
    <property type="match status" value="1"/>
</dbReference>
<organism evidence="2 3">
    <name type="scientific">Phytopseudomonas argentinensis</name>
    <dbReference type="NCBI Taxonomy" id="289370"/>
    <lineage>
        <taxon>Bacteria</taxon>
        <taxon>Pseudomonadati</taxon>
        <taxon>Pseudomonadota</taxon>
        <taxon>Gammaproteobacteria</taxon>
        <taxon>Pseudomonadales</taxon>
        <taxon>Pseudomonadaceae</taxon>
        <taxon>Phytopseudomonas</taxon>
    </lineage>
</organism>
<keyword evidence="2" id="KW-0808">Transferase</keyword>
<accession>A0A1I3L0C8</accession>
<dbReference type="OrthoDB" id="9802649at2"/>
<dbReference type="InterPro" id="IPR001173">
    <property type="entry name" value="Glyco_trans_2-like"/>
</dbReference>
<dbReference type="SUPFAM" id="SSF53448">
    <property type="entry name" value="Nucleotide-diphospho-sugar transferases"/>
    <property type="match status" value="1"/>
</dbReference>
<sequence length="318" mass="35439">MSVEYPLVSVLVPVYKQQDLISETVESILAQNYPSIEILISDDASPDSSANVINGLAARYPTVRSFAQEKNLGITANYNFLASKAIGKYIAIFSGDDLMMPGKIAAQVDALEQNPDSSFCHHAVYDMAPSGKIRGIIDHFYEDGVTTIKDVLNNLGIPGSMTILYRASSSPQPPFEPSIPTASDWLNMIDLCARGRGIYLDTPFVCYRRDDSYNGKDPTRYEGDFIKTLELALHRYAYSHPEIGAACDFALARFYLGAGYRRLYLGHVKIAREYFLLAATQKSLKPKAMALWLISYFPVRPSLLLRMKKIYKKMVSAA</sequence>
<gene>
    <name evidence="2" type="ORF">SAMN05216602_2823</name>
</gene>
<dbReference type="CDD" id="cd00761">
    <property type="entry name" value="Glyco_tranf_GTA_type"/>
    <property type="match status" value="1"/>
</dbReference>
<dbReference type="PANTHER" id="PTHR22916:SF71">
    <property type="entry name" value="GLYCOSYL TRANSFERASE"/>
    <property type="match status" value="1"/>
</dbReference>
<protein>
    <submittedName>
        <fullName evidence="2">Glycosyltransferase involved in cell wall bisynthesis</fullName>
    </submittedName>
</protein>
<evidence type="ECO:0000313" key="3">
    <source>
        <dbReference type="Proteomes" id="UP000183018"/>
    </source>
</evidence>
<dbReference type="STRING" id="289370.SAMN05216602_2823"/>